<dbReference type="InterPro" id="IPR014721">
    <property type="entry name" value="Ribsml_uS5_D2-typ_fold_subgr"/>
</dbReference>
<dbReference type="EMBL" id="PNHK01000003">
    <property type="protein sequence ID" value="PMD05248.1"/>
    <property type="molecule type" value="Genomic_DNA"/>
</dbReference>
<evidence type="ECO:0000256" key="1">
    <source>
        <dbReference type="ARBA" id="ARBA00009684"/>
    </source>
</evidence>
<keyword evidence="4 9" id="KW-0808">Transferase</keyword>
<feature type="active site" evidence="9">
    <location>
        <position position="11"/>
    </location>
</feature>
<evidence type="ECO:0000256" key="9">
    <source>
        <dbReference type="HAMAP-Rule" id="MF_00061"/>
    </source>
</evidence>
<feature type="domain" description="GHMP kinase C-terminal" evidence="11">
    <location>
        <begin position="231"/>
        <end position="291"/>
    </location>
</feature>
<reference evidence="12 13" key="1">
    <citation type="submission" date="2017-09" db="EMBL/GenBank/DDBJ databases">
        <title>Bacterial strain isolated from the female urinary microbiota.</title>
        <authorList>
            <person name="Thomas-White K."/>
            <person name="Kumar N."/>
            <person name="Forster S."/>
            <person name="Putonti C."/>
            <person name="Lawley T."/>
            <person name="Wolfe A.J."/>
        </authorList>
    </citation>
    <scope>NUCLEOTIDE SEQUENCE [LARGE SCALE GENOMIC DNA]</scope>
    <source>
        <strain evidence="12 13">UMB1301</strain>
    </source>
</reference>
<dbReference type="Proteomes" id="UP000235598">
    <property type="component" value="Unassembled WGS sequence"/>
</dbReference>
<dbReference type="Gene3D" id="3.30.70.890">
    <property type="entry name" value="GHMP kinase, C-terminal domain"/>
    <property type="match status" value="1"/>
</dbReference>
<comment type="function">
    <text evidence="9">Catalyzes the phosphorylation of the position 2 hydroxy group of 4-diphosphocytidyl-2C-methyl-D-erythritol.</text>
</comment>
<keyword evidence="5 9" id="KW-0547">Nucleotide-binding</keyword>
<dbReference type="EC" id="2.7.1.148" evidence="2 9"/>
<keyword evidence="7 9" id="KW-0067">ATP-binding</keyword>
<sequence>MTAVTARAPGKINVFLHVGDRMEDGYHELVTVFQALDMYEEVTLRPCFDQPDTVVRNMSGNDTYPGLSPVHAVTLKGRFGSTAIPLDHSNLAVSAINRLAAQTGVHVPVEVEIEKNVPVAGGMGGGSADAAAALVAYAKLAGINDPDLLRTVGAELGADVPFALRGGFAVGTGRGDELSPILSSGEFTWVLATSVDELSTPVVYHALDDLRDSGKAPHAGDVQTQLADVLQAVGSGDAHSLAQVVHNDMEPAAFGLLPAIAEVVDTGRQAGALAALMSGSGPTVGFLVEGATHALDLTVLLEASESVKHVVRATGPACGAHIVTPG</sequence>
<keyword evidence="6 9" id="KW-0418">Kinase</keyword>
<dbReference type="InterPro" id="IPR006204">
    <property type="entry name" value="GHMP_kinase_N_dom"/>
</dbReference>
<dbReference type="UniPathway" id="UPA00056">
    <property type="reaction ID" value="UER00094"/>
</dbReference>
<evidence type="ECO:0000256" key="4">
    <source>
        <dbReference type="ARBA" id="ARBA00022679"/>
    </source>
</evidence>
<keyword evidence="9" id="KW-0414">Isoprene biosynthesis</keyword>
<accession>A0A2N6VMJ5</accession>
<dbReference type="InterPro" id="IPR036554">
    <property type="entry name" value="GHMP_kinase_C_sf"/>
</dbReference>
<dbReference type="Pfam" id="PF08544">
    <property type="entry name" value="GHMP_kinases_C"/>
    <property type="match status" value="1"/>
</dbReference>
<evidence type="ECO:0000256" key="7">
    <source>
        <dbReference type="ARBA" id="ARBA00022840"/>
    </source>
</evidence>
<dbReference type="GO" id="GO:0050515">
    <property type="term" value="F:4-(cytidine 5'-diphospho)-2-C-methyl-D-erythritol kinase activity"/>
    <property type="evidence" value="ECO:0007669"/>
    <property type="project" value="UniProtKB-UniRule"/>
</dbReference>
<dbReference type="OrthoDB" id="3173073at2"/>
<evidence type="ECO:0000256" key="2">
    <source>
        <dbReference type="ARBA" id="ARBA00012052"/>
    </source>
</evidence>
<evidence type="ECO:0000259" key="10">
    <source>
        <dbReference type="Pfam" id="PF00288"/>
    </source>
</evidence>
<dbReference type="Pfam" id="PF00288">
    <property type="entry name" value="GHMP_kinases_N"/>
    <property type="match status" value="1"/>
</dbReference>
<feature type="active site" evidence="9">
    <location>
        <position position="159"/>
    </location>
</feature>
<dbReference type="AlphaFoldDB" id="A0A2N6VMJ5"/>
<protein>
    <recommendedName>
        <fullName evidence="3 9">4-diphosphocytidyl-2-C-methyl-D-erythritol kinase</fullName>
        <shortName evidence="9">CMK</shortName>
        <ecNumber evidence="2 9">2.7.1.148</ecNumber>
    </recommendedName>
    <alternativeName>
        <fullName evidence="8 9">4-(cytidine-5'-diphospho)-2-C-methyl-D-erythritol kinase</fullName>
    </alternativeName>
</protein>
<dbReference type="InterPro" id="IPR004424">
    <property type="entry name" value="IspE"/>
</dbReference>
<dbReference type="SUPFAM" id="SSF54211">
    <property type="entry name" value="Ribosomal protein S5 domain 2-like"/>
    <property type="match status" value="1"/>
</dbReference>
<dbReference type="Gene3D" id="3.30.230.10">
    <property type="match status" value="1"/>
</dbReference>
<comment type="pathway">
    <text evidence="9">Isoprenoid biosynthesis; isopentenyl diphosphate biosynthesis via DXP pathway; isopentenyl diphosphate from 1-deoxy-D-xylulose 5-phosphate: step 3/6.</text>
</comment>
<comment type="caution">
    <text evidence="12">The sequence shown here is derived from an EMBL/GenBank/DDBJ whole genome shotgun (WGS) entry which is preliminary data.</text>
</comment>
<dbReference type="PANTHER" id="PTHR43527">
    <property type="entry name" value="4-DIPHOSPHOCYTIDYL-2-C-METHYL-D-ERYTHRITOL KINASE, CHLOROPLASTIC"/>
    <property type="match status" value="1"/>
</dbReference>
<evidence type="ECO:0000313" key="12">
    <source>
        <dbReference type="EMBL" id="PMD05248.1"/>
    </source>
</evidence>
<evidence type="ECO:0000256" key="6">
    <source>
        <dbReference type="ARBA" id="ARBA00022777"/>
    </source>
</evidence>
<dbReference type="InterPro" id="IPR013750">
    <property type="entry name" value="GHMP_kinase_C_dom"/>
</dbReference>
<evidence type="ECO:0000256" key="5">
    <source>
        <dbReference type="ARBA" id="ARBA00022741"/>
    </source>
</evidence>
<name>A0A2N6VMJ5_9MICO</name>
<dbReference type="RefSeq" id="WP_102239189.1">
    <property type="nucleotide sequence ID" value="NZ_PNHK01000003.1"/>
</dbReference>
<organism evidence="12 13">
    <name type="scientific">Brevibacterium paucivorans</name>
    <dbReference type="NCBI Taxonomy" id="170994"/>
    <lineage>
        <taxon>Bacteria</taxon>
        <taxon>Bacillati</taxon>
        <taxon>Actinomycetota</taxon>
        <taxon>Actinomycetes</taxon>
        <taxon>Micrococcales</taxon>
        <taxon>Brevibacteriaceae</taxon>
        <taxon>Brevibacterium</taxon>
    </lineage>
</organism>
<comment type="similarity">
    <text evidence="1 9">Belongs to the GHMP kinase family. IspE subfamily.</text>
</comment>
<dbReference type="GO" id="GO:0005524">
    <property type="term" value="F:ATP binding"/>
    <property type="evidence" value="ECO:0007669"/>
    <property type="project" value="UniProtKB-UniRule"/>
</dbReference>
<dbReference type="SUPFAM" id="SSF55060">
    <property type="entry name" value="GHMP Kinase, C-terminal domain"/>
    <property type="match status" value="1"/>
</dbReference>
<dbReference type="HAMAP" id="MF_00061">
    <property type="entry name" value="IspE"/>
    <property type="match status" value="1"/>
</dbReference>
<proteinExistence type="inferred from homology"/>
<evidence type="ECO:0000313" key="13">
    <source>
        <dbReference type="Proteomes" id="UP000235598"/>
    </source>
</evidence>
<dbReference type="PANTHER" id="PTHR43527:SF2">
    <property type="entry name" value="4-DIPHOSPHOCYTIDYL-2-C-METHYL-D-ERYTHRITOL KINASE, CHLOROPLASTIC"/>
    <property type="match status" value="1"/>
</dbReference>
<dbReference type="InterPro" id="IPR020568">
    <property type="entry name" value="Ribosomal_Su5_D2-typ_SF"/>
</dbReference>
<dbReference type="GO" id="GO:0019288">
    <property type="term" value="P:isopentenyl diphosphate biosynthetic process, methylerythritol 4-phosphate pathway"/>
    <property type="evidence" value="ECO:0007669"/>
    <property type="project" value="UniProtKB-UniRule"/>
</dbReference>
<dbReference type="GO" id="GO:0016114">
    <property type="term" value="P:terpenoid biosynthetic process"/>
    <property type="evidence" value="ECO:0007669"/>
    <property type="project" value="InterPro"/>
</dbReference>
<feature type="binding site" evidence="9">
    <location>
        <begin position="118"/>
        <end position="128"/>
    </location>
    <ligand>
        <name>ATP</name>
        <dbReference type="ChEBI" id="CHEBI:30616"/>
    </ligand>
</feature>
<evidence type="ECO:0000259" key="11">
    <source>
        <dbReference type="Pfam" id="PF08544"/>
    </source>
</evidence>
<evidence type="ECO:0000256" key="8">
    <source>
        <dbReference type="ARBA" id="ARBA00032554"/>
    </source>
</evidence>
<gene>
    <name evidence="9" type="primary">ispE</name>
    <name evidence="12" type="ORF">CJ199_09225</name>
</gene>
<dbReference type="PIRSF" id="PIRSF010376">
    <property type="entry name" value="IspE"/>
    <property type="match status" value="1"/>
</dbReference>
<dbReference type="NCBIfam" id="NF002870">
    <property type="entry name" value="PRK03188.1"/>
    <property type="match status" value="1"/>
</dbReference>
<feature type="domain" description="GHMP kinase N-terminal" evidence="10">
    <location>
        <begin position="90"/>
        <end position="167"/>
    </location>
</feature>
<evidence type="ECO:0000256" key="3">
    <source>
        <dbReference type="ARBA" id="ARBA00017473"/>
    </source>
</evidence>
<comment type="catalytic activity">
    <reaction evidence="9">
        <text>4-CDP-2-C-methyl-D-erythritol + ATP = 4-CDP-2-C-methyl-D-erythritol 2-phosphate + ADP + H(+)</text>
        <dbReference type="Rhea" id="RHEA:18437"/>
        <dbReference type="ChEBI" id="CHEBI:15378"/>
        <dbReference type="ChEBI" id="CHEBI:30616"/>
        <dbReference type="ChEBI" id="CHEBI:57823"/>
        <dbReference type="ChEBI" id="CHEBI:57919"/>
        <dbReference type="ChEBI" id="CHEBI:456216"/>
        <dbReference type="EC" id="2.7.1.148"/>
    </reaction>
</comment>